<feature type="compositionally biased region" description="Polar residues" evidence="8">
    <location>
        <begin position="68"/>
        <end position="82"/>
    </location>
</feature>
<feature type="chain" id="PRO_5008128964" description="PAT complex subunit CCDC47" evidence="9">
    <location>
        <begin position="23"/>
        <end position="495"/>
    </location>
</feature>
<sequence>MRLLLPLAVLAVLCLSTQLVTGQDLEDNDFAEFEDFDDDEFVMVDPHQAGQQQAQQQQQGAGDGRQANEQGKAQSKNVPASQDSEDFMDDDQADDDGIVEDEDSEFEHFQDEEEFEGFASTIGDHDDLRQGEPVGKHAEPKLTIPKVPIHFRTHWDSYWMEMLMLAGLMAYFANYLVGNKKNSAIANQWLSMHRTLLEDNFALVGDDGKKETEGSTFSFNKESESVYTLWCSGRTCCEGMLVELKMIKRQDLVSLIAGIMKPVQDQLHIKVDLSADSMDNFVFCVASRKQATKMFKELNDLNKFCCLVSKAEDKYNIPGFALLSEIAEVSASILDGRLVAALNKYSHLIDYIHLSDQYSGPIQQEDPSQLKRPEVRRILHCGFNVPVKGDLEEMKPLLILVFYLMDRVRRFKLSKEAKTKSDKNRAAVEEEFMKSTHQARAEAAALRREEKRKAEKEKILAEEDPEKQRRWEKKEQKRQLKKQAPKMKQLSIKAL</sequence>
<keyword evidence="2" id="KW-1133">Transmembrane helix</keyword>
<proteinExistence type="inferred from homology"/>
<evidence type="ECO:0000256" key="3">
    <source>
        <dbReference type="ARBA" id="ARBA00023136"/>
    </source>
</evidence>
<dbReference type="STRING" id="139723.A0A182MVL3"/>
<keyword evidence="9" id="KW-0732">Signal</keyword>
<feature type="compositionally biased region" description="Low complexity" evidence="8">
    <location>
        <begin position="48"/>
        <end position="67"/>
    </location>
</feature>
<dbReference type="GO" id="GO:0032469">
    <property type="term" value="P:endoplasmic reticulum calcium ion homeostasis"/>
    <property type="evidence" value="ECO:0007669"/>
    <property type="project" value="InterPro"/>
</dbReference>
<organism evidence="10 11">
    <name type="scientific">Anopheles culicifacies</name>
    <dbReference type="NCBI Taxonomy" id="139723"/>
    <lineage>
        <taxon>Eukaryota</taxon>
        <taxon>Metazoa</taxon>
        <taxon>Ecdysozoa</taxon>
        <taxon>Arthropoda</taxon>
        <taxon>Hexapoda</taxon>
        <taxon>Insecta</taxon>
        <taxon>Pterygota</taxon>
        <taxon>Neoptera</taxon>
        <taxon>Endopterygota</taxon>
        <taxon>Diptera</taxon>
        <taxon>Nematocera</taxon>
        <taxon>Culicoidea</taxon>
        <taxon>Culicidae</taxon>
        <taxon>Anophelinae</taxon>
        <taxon>Anopheles</taxon>
        <taxon>culicifacies species complex</taxon>
    </lineage>
</organism>
<evidence type="ECO:0000256" key="1">
    <source>
        <dbReference type="ARBA" id="ARBA00022692"/>
    </source>
</evidence>
<dbReference type="InterPro" id="IPR012879">
    <property type="entry name" value="CCDC47"/>
</dbReference>
<dbReference type="EMBL" id="AXCM01000351">
    <property type="status" value="NOT_ANNOTATED_CDS"/>
    <property type="molecule type" value="Genomic_DNA"/>
</dbReference>
<evidence type="ECO:0000256" key="5">
    <source>
        <dbReference type="ARBA" id="ARBA00034746"/>
    </source>
</evidence>
<accession>A0A182MVL3</accession>
<comment type="similarity">
    <text evidence="5">Belongs to the CCDC47 family.</text>
</comment>
<dbReference type="Pfam" id="PF07946">
    <property type="entry name" value="CCDC47"/>
    <property type="match status" value="1"/>
</dbReference>
<reference evidence="11" key="1">
    <citation type="submission" date="2013-09" db="EMBL/GenBank/DDBJ databases">
        <title>The Genome Sequence of Anopheles culicifacies species A.</title>
        <authorList>
            <consortium name="The Broad Institute Genomics Platform"/>
            <person name="Neafsey D.E."/>
            <person name="Besansky N."/>
            <person name="Howell P."/>
            <person name="Walton C."/>
            <person name="Young S.K."/>
            <person name="Zeng Q."/>
            <person name="Gargeya S."/>
            <person name="Fitzgerald M."/>
            <person name="Haas B."/>
            <person name="Abouelleil A."/>
            <person name="Allen A.W."/>
            <person name="Alvarado L."/>
            <person name="Arachchi H.M."/>
            <person name="Berlin A.M."/>
            <person name="Chapman S.B."/>
            <person name="Gainer-Dewar J."/>
            <person name="Goldberg J."/>
            <person name="Griggs A."/>
            <person name="Gujja S."/>
            <person name="Hansen M."/>
            <person name="Howarth C."/>
            <person name="Imamovic A."/>
            <person name="Ireland A."/>
            <person name="Larimer J."/>
            <person name="McCowan C."/>
            <person name="Murphy C."/>
            <person name="Pearson M."/>
            <person name="Poon T.W."/>
            <person name="Priest M."/>
            <person name="Roberts A."/>
            <person name="Saif S."/>
            <person name="Shea T."/>
            <person name="Sisk P."/>
            <person name="Sykes S."/>
            <person name="Wortman J."/>
            <person name="Nusbaum C."/>
            <person name="Birren B."/>
        </authorList>
    </citation>
    <scope>NUCLEOTIDE SEQUENCE [LARGE SCALE GENOMIC DNA]</scope>
    <source>
        <strain evidence="11">A-37</strain>
    </source>
</reference>
<dbReference type="AlphaFoldDB" id="A0A182MVL3"/>
<dbReference type="EnsemblMetazoa" id="ACUA027323-RA">
    <property type="protein sequence ID" value="ACUA027323-PA"/>
    <property type="gene ID" value="ACUA027323"/>
</dbReference>
<keyword evidence="3" id="KW-0472">Membrane</keyword>
<feature type="compositionally biased region" description="Acidic residues" evidence="8">
    <location>
        <begin position="83"/>
        <end position="97"/>
    </location>
</feature>
<dbReference type="VEuPathDB" id="VectorBase:ACUA027323"/>
<dbReference type="GO" id="GO:0005509">
    <property type="term" value="F:calcium ion binding"/>
    <property type="evidence" value="ECO:0007669"/>
    <property type="project" value="InterPro"/>
</dbReference>
<feature type="region of interest" description="Disordered" evidence="8">
    <location>
        <begin position="47"/>
        <end position="97"/>
    </location>
</feature>
<evidence type="ECO:0000256" key="6">
    <source>
        <dbReference type="ARBA" id="ARBA00034875"/>
    </source>
</evidence>
<dbReference type="PANTHER" id="PTHR12883:SF0">
    <property type="entry name" value="PAT COMPLEX SUBUNIT CCDC47"/>
    <property type="match status" value="1"/>
</dbReference>
<keyword evidence="11" id="KW-1185">Reference proteome</keyword>
<evidence type="ECO:0000256" key="2">
    <source>
        <dbReference type="ARBA" id="ARBA00022989"/>
    </source>
</evidence>
<comment type="subcellular location">
    <subcellularLocation>
        <location evidence="4">Rough endoplasmic reticulum membrane</location>
        <topology evidence="4">Single-pass type I membrane protein</topology>
    </subcellularLocation>
</comment>
<evidence type="ECO:0000256" key="4">
    <source>
        <dbReference type="ARBA" id="ARBA00034697"/>
    </source>
</evidence>
<dbReference type="PANTHER" id="PTHR12883">
    <property type="entry name" value="ADIPOCYTE-SPECIFIC PROTEIN 4-RELATED"/>
    <property type="match status" value="1"/>
</dbReference>
<dbReference type="GO" id="GO:0030867">
    <property type="term" value="C:rough endoplasmic reticulum membrane"/>
    <property type="evidence" value="ECO:0007669"/>
    <property type="project" value="UniProtKB-SubCell"/>
</dbReference>
<evidence type="ECO:0000256" key="7">
    <source>
        <dbReference type="ARBA" id="ARBA00034902"/>
    </source>
</evidence>
<feature type="signal peptide" evidence="9">
    <location>
        <begin position="1"/>
        <end position="22"/>
    </location>
</feature>
<feature type="region of interest" description="Disordered" evidence="8">
    <location>
        <begin position="438"/>
        <end position="495"/>
    </location>
</feature>
<evidence type="ECO:0000313" key="11">
    <source>
        <dbReference type="Proteomes" id="UP000075883"/>
    </source>
</evidence>
<evidence type="ECO:0000256" key="8">
    <source>
        <dbReference type="SAM" id="MobiDB-lite"/>
    </source>
</evidence>
<reference evidence="10" key="2">
    <citation type="submission" date="2020-05" db="UniProtKB">
        <authorList>
            <consortium name="EnsemblMetazoa"/>
        </authorList>
    </citation>
    <scope>IDENTIFICATION</scope>
    <source>
        <strain evidence="10">A-37</strain>
    </source>
</reference>
<evidence type="ECO:0000313" key="10">
    <source>
        <dbReference type="EnsemblMetazoa" id="ACUA027323-PA"/>
    </source>
</evidence>
<protein>
    <recommendedName>
        <fullName evidence="6">PAT complex subunit CCDC47</fullName>
    </recommendedName>
    <alternativeName>
        <fullName evidence="7">Coiled-coil domain-containing protein 47</fullName>
    </alternativeName>
</protein>
<dbReference type="Proteomes" id="UP000075883">
    <property type="component" value="Unassembled WGS sequence"/>
</dbReference>
<keyword evidence="1" id="KW-0812">Transmembrane</keyword>
<feature type="compositionally biased region" description="Basic and acidic residues" evidence="8">
    <location>
        <begin position="445"/>
        <end position="478"/>
    </location>
</feature>
<name>A0A182MVL3_9DIPT</name>
<evidence type="ECO:0000256" key="9">
    <source>
        <dbReference type="SAM" id="SignalP"/>
    </source>
</evidence>